<dbReference type="AlphaFoldDB" id="A0A8J4DG66"/>
<evidence type="ECO:0000313" key="1">
    <source>
        <dbReference type="EMBL" id="GII59417.1"/>
    </source>
</evidence>
<comment type="caution">
    <text evidence="1">The sequence shown here is derived from an EMBL/GenBank/DDBJ whole genome shotgun (WGS) entry which is preliminary data.</text>
</comment>
<evidence type="ECO:0008006" key="3">
    <source>
        <dbReference type="Google" id="ProtNLM"/>
    </source>
</evidence>
<name>A0A8J4DG66_9ACTN</name>
<dbReference type="Proteomes" id="UP000605992">
    <property type="component" value="Unassembled WGS sequence"/>
</dbReference>
<dbReference type="RefSeq" id="WP_203949478.1">
    <property type="nucleotide sequence ID" value="NZ_BOOR01000085.1"/>
</dbReference>
<gene>
    <name evidence="1" type="ORF">Pth03_78060</name>
</gene>
<accession>A0A8J4DG66</accession>
<sequence>MTLARNGGGGQSDALALLAVELGKLRERVEQVAGKVDAAAPVLSAAADLGEQVAALTETVAQLTEDEESGIGPVRTWSWVRMTEDERAQRLGELESWVYEVLYPTYGDYLRDERIASCWKQHETAIMELAWLYHLWYNAYLPDKRTPRDAGDWHDRWLPSVLGRLDGVFKTCGHRAREATAPTNTQVIRRTPR</sequence>
<proteinExistence type="predicted"/>
<keyword evidence="2" id="KW-1185">Reference proteome</keyword>
<reference evidence="1" key="1">
    <citation type="submission" date="2021-01" db="EMBL/GenBank/DDBJ databases">
        <title>Whole genome shotgun sequence of Planotetraspora thailandica NBRC 104271.</title>
        <authorList>
            <person name="Komaki H."/>
            <person name="Tamura T."/>
        </authorList>
    </citation>
    <scope>NUCLEOTIDE SEQUENCE</scope>
    <source>
        <strain evidence="1">NBRC 104271</strain>
    </source>
</reference>
<organism evidence="1 2">
    <name type="scientific">Planotetraspora thailandica</name>
    <dbReference type="NCBI Taxonomy" id="487172"/>
    <lineage>
        <taxon>Bacteria</taxon>
        <taxon>Bacillati</taxon>
        <taxon>Actinomycetota</taxon>
        <taxon>Actinomycetes</taxon>
        <taxon>Streptosporangiales</taxon>
        <taxon>Streptosporangiaceae</taxon>
        <taxon>Planotetraspora</taxon>
    </lineage>
</organism>
<dbReference type="EMBL" id="BOOR01000085">
    <property type="protein sequence ID" value="GII59417.1"/>
    <property type="molecule type" value="Genomic_DNA"/>
</dbReference>
<evidence type="ECO:0000313" key="2">
    <source>
        <dbReference type="Proteomes" id="UP000605992"/>
    </source>
</evidence>
<protein>
    <recommendedName>
        <fullName evidence="3">DUF4913 domain-containing protein</fullName>
    </recommendedName>
</protein>